<dbReference type="SUPFAM" id="SSF53098">
    <property type="entry name" value="Ribonuclease H-like"/>
    <property type="match status" value="1"/>
</dbReference>
<dbReference type="GO" id="GO:0005737">
    <property type="term" value="C:cytoplasm"/>
    <property type="evidence" value="ECO:0007669"/>
    <property type="project" value="UniProtKB-SubCell"/>
</dbReference>
<evidence type="ECO:0000256" key="14">
    <source>
        <dbReference type="NCBIfam" id="TIGR00228"/>
    </source>
</evidence>
<dbReference type="NCBIfam" id="NF000711">
    <property type="entry name" value="PRK00039.2-1"/>
    <property type="match status" value="1"/>
</dbReference>
<evidence type="ECO:0000256" key="2">
    <source>
        <dbReference type="ARBA" id="ARBA00022490"/>
    </source>
</evidence>
<dbReference type="PANTHER" id="PTHR30194">
    <property type="entry name" value="CROSSOVER JUNCTION ENDODEOXYRIBONUCLEASE RUVC"/>
    <property type="match status" value="1"/>
</dbReference>
<dbReference type="CDD" id="cd16962">
    <property type="entry name" value="RuvC"/>
    <property type="match status" value="1"/>
</dbReference>
<evidence type="ECO:0000256" key="10">
    <source>
        <dbReference type="ARBA" id="ARBA00023172"/>
    </source>
</evidence>
<name>A0A1F4VEF4_UNCKA</name>
<accession>A0A1F4VEF4</accession>
<evidence type="ECO:0000256" key="11">
    <source>
        <dbReference type="ARBA" id="ARBA00023204"/>
    </source>
</evidence>
<feature type="active site" evidence="13">
    <location>
        <position position="7"/>
    </location>
</feature>
<evidence type="ECO:0000256" key="3">
    <source>
        <dbReference type="ARBA" id="ARBA00022722"/>
    </source>
</evidence>
<dbReference type="GO" id="GO:0006281">
    <property type="term" value="P:DNA repair"/>
    <property type="evidence" value="ECO:0007669"/>
    <property type="project" value="UniProtKB-UniRule"/>
</dbReference>
<dbReference type="GO" id="GO:0000287">
    <property type="term" value="F:magnesium ion binding"/>
    <property type="evidence" value="ECO:0007669"/>
    <property type="project" value="UniProtKB-UniRule"/>
</dbReference>
<organism evidence="15 16">
    <name type="scientific">candidate division WWE3 bacterium RIFCSPLOWO2_01_FULL_41_18</name>
    <dbReference type="NCBI Taxonomy" id="1802625"/>
    <lineage>
        <taxon>Bacteria</taxon>
        <taxon>Katanobacteria</taxon>
    </lineage>
</organism>
<dbReference type="EC" id="3.1.21.10" evidence="13 14"/>
<keyword evidence="9 13" id="KW-0238">DNA-binding</keyword>
<feature type="binding site" evidence="13">
    <location>
        <position position="68"/>
    </location>
    <ligand>
        <name>Mg(2+)</name>
        <dbReference type="ChEBI" id="CHEBI:18420"/>
        <label>2</label>
    </ligand>
</feature>
<comment type="subcellular location">
    <subcellularLocation>
        <location evidence="13">Cytoplasm</location>
    </subcellularLocation>
</comment>
<evidence type="ECO:0000256" key="13">
    <source>
        <dbReference type="HAMAP-Rule" id="MF_00034"/>
    </source>
</evidence>
<evidence type="ECO:0000256" key="7">
    <source>
        <dbReference type="ARBA" id="ARBA00022801"/>
    </source>
</evidence>
<evidence type="ECO:0000313" key="16">
    <source>
        <dbReference type="Proteomes" id="UP000176504"/>
    </source>
</evidence>
<keyword evidence="8 13" id="KW-0460">Magnesium</keyword>
<feature type="active site" evidence="13">
    <location>
        <position position="68"/>
    </location>
</feature>
<dbReference type="NCBIfam" id="TIGR00228">
    <property type="entry name" value="ruvC"/>
    <property type="match status" value="1"/>
</dbReference>
<dbReference type="InterPro" id="IPR036397">
    <property type="entry name" value="RNaseH_sf"/>
</dbReference>
<keyword evidence="10 13" id="KW-0233">DNA recombination</keyword>
<dbReference type="Pfam" id="PF02075">
    <property type="entry name" value="RuvC"/>
    <property type="match status" value="1"/>
</dbReference>
<feature type="binding site" evidence="13">
    <location>
        <position position="141"/>
    </location>
    <ligand>
        <name>Mg(2+)</name>
        <dbReference type="ChEBI" id="CHEBI:18420"/>
        <label>1</label>
    </ligand>
</feature>
<keyword evidence="5 13" id="KW-0255">Endonuclease</keyword>
<evidence type="ECO:0000313" key="15">
    <source>
        <dbReference type="EMBL" id="OGC55358.1"/>
    </source>
</evidence>
<dbReference type="Gene3D" id="3.30.420.10">
    <property type="entry name" value="Ribonuclease H-like superfamily/Ribonuclease H"/>
    <property type="match status" value="1"/>
</dbReference>
<keyword evidence="2 13" id="KW-0963">Cytoplasm</keyword>
<dbReference type="InterPro" id="IPR020563">
    <property type="entry name" value="X-over_junc_endoDNase_Mg_BS"/>
</dbReference>
<comment type="similarity">
    <text evidence="1 13">Belongs to the RuvC family.</text>
</comment>
<gene>
    <name evidence="13" type="primary">ruvC</name>
    <name evidence="15" type="ORF">A3A78_00130</name>
</gene>
<dbReference type="InterPro" id="IPR002176">
    <property type="entry name" value="X-over_junc_endoDNase_RuvC"/>
</dbReference>
<keyword evidence="6 13" id="KW-0227">DNA damage</keyword>
<evidence type="ECO:0000256" key="8">
    <source>
        <dbReference type="ARBA" id="ARBA00022842"/>
    </source>
</evidence>
<evidence type="ECO:0000256" key="1">
    <source>
        <dbReference type="ARBA" id="ARBA00009518"/>
    </source>
</evidence>
<keyword evidence="7 13" id="KW-0378">Hydrolase</keyword>
<dbReference type="PROSITE" id="PS01321">
    <property type="entry name" value="RUVC"/>
    <property type="match status" value="1"/>
</dbReference>
<dbReference type="PANTHER" id="PTHR30194:SF3">
    <property type="entry name" value="CROSSOVER JUNCTION ENDODEOXYRIBONUCLEASE RUVC"/>
    <property type="match status" value="1"/>
</dbReference>
<dbReference type="EMBL" id="MEVI01000002">
    <property type="protein sequence ID" value="OGC55358.1"/>
    <property type="molecule type" value="Genomic_DNA"/>
</dbReference>
<comment type="caution">
    <text evidence="15">The sequence shown here is derived from an EMBL/GenBank/DDBJ whole genome shotgun (WGS) entry which is preliminary data.</text>
</comment>
<evidence type="ECO:0000256" key="5">
    <source>
        <dbReference type="ARBA" id="ARBA00022759"/>
    </source>
</evidence>
<keyword evidence="11 13" id="KW-0234">DNA repair</keyword>
<reference evidence="15 16" key="1">
    <citation type="journal article" date="2016" name="Nat. Commun.">
        <title>Thousands of microbial genomes shed light on interconnected biogeochemical processes in an aquifer system.</title>
        <authorList>
            <person name="Anantharaman K."/>
            <person name="Brown C.T."/>
            <person name="Hug L.A."/>
            <person name="Sharon I."/>
            <person name="Castelle C.J."/>
            <person name="Probst A.J."/>
            <person name="Thomas B.C."/>
            <person name="Singh A."/>
            <person name="Wilkins M.J."/>
            <person name="Karaoz U."/>
            <person name="Brodie E.L."/>
            <person name="Williams K.H."/>
            <person name="Hubbard S.S."/>
            <person name="Banfield J.F."/>
        </authorList>
    </citation>
    <scope>NUCLEOTIDE SEQUENCE [LARGE SCALE GENOMIC DNA]</scope>
</reference>
<dbReference type="PRINTS" id="PR00696">
    <property type="entry name" value="RSOLVASERUVC"/>
</dbReference>
<comment type="catalytic activity">
    <reaction evidence="12 13">
        <text>Endonucleolytic cleavage at a junction such as a reciprocal single-stranded crossover between two homologous DNA duplexes (Holliday junction).</text>
        <dbReference type="EC" id="3.1.21.10"/>
    </reaction>
</comment>
<evidence type="ECO:0000256" key="12">
    <source>
        <dbReference type="ARBA" id="ARBA00029354"/>
    </source>
</evidence>
<dbReference type="GO" id="GO:0048476">
    <property type="term" value="C:Holliday junction resolvase complex"/>
    <property type="evidence" value="ECO:0007669"/>
    <property type="project" value="UniProtKB-UniRule"/>
</dbReference>
<comment type="cofactor">
    <cofactor evidence="13">
        <name>Mg(2+)</name>
        <dbReference type="ChEBI" id="CHEBI:18420"/>
    </cofactor>
    <text evidence="13">Binds 2 Mg(2+) ion per subunit.</text>
</comment>
<dbReference type="HAMAP" id="MF_00034">
    <property type="entry name" value="RuvC"/>
    <property type="match status" value="1"/>
</dbReference>
<dbReference type="Proteomes" id="UP000176504">
    <property type="component" value="Unassembled WGS sequence"/>
</dbReference>
<protein>
    <recommendedName>
        <fullName evidence="13 14">Crossover junction endodeoxyribonuclease RuvC</fullName>
        <ecNumber evidence="13 14">3.1.21.10</ecNumber>
    </recommendedName>
    <alternativeName>
        <fullName evidence="13">Holliday junction nuclease RuvC</fullName>
    </alternativeName>
    <alternativeName>
        <fullName evidence="13">Holliday junction resolvase RuvC</fullName>
    </alternativeName>
</protein>
<evidence type="ECO:0000256" key="6">
    <source>
        <dbReference type="ARBA" id="ARBA00022763"/>
    </source>
</evidence>
<keyword evidence="3 13" id="KW-0540">Nuclease</keyword>
<sequence length="158" mass="17032">MRILGVDPGTATTGIGIIEGERNSGFKSISYTCIKTDSKLPIEERLKLIYDSLDAIIKESKPDLISVEELFFNSNPKTAMSVGRACGAIILCASHNNLKVVEHTPLEVKSAVVGFGHAEKIQVQKMITKLLKLSEMPKPDDAADALAIAYCAGVSLTR</sequence>
<keyword evidence="4 13" id="KW-0479">Metal-binding</keyword>
<proteinExistence type="inferred from homology"/>
<dbReference type="GO" id="GO:0003677">
    <property type="term" value="F:DNA binding"/>
    <property type="evidence" value="ECO:0007669"/>
    <property type="project" value="UniProtKB-KW"/>
</dbReference>
<feature type="active site" evidence="13">
    <location>
        <position position="141"/>
    </location>
</feature>
<dbReference type="InterPro" id="IPR012337">
    <property type="entry name" value="RNaseH-like_sf"/>
</dbReference>
<comment type="subunit">
    <text evidence="13">Homodimer which binds Holliday junction (HJ) DNA. The HJ becomes 2-fold symmetrical on binding to RuvC with unstacked arms; it has a different conformation from HJ DNA in complex with RuvA. In the full resolvosome a probable DNA-RuvA(4)-RuvB(12)-RuvC(2) complex forms which resolves the HJ.</text>
</comment>
<evidence type="ECO:0000256" key="4">
    <source>
        <dbReference type="ARBA" id="ARBA00022723"/>
    </source>
</evidence>
<dbReference type="GO" id="GO:0008821">
    <property type="term" value="F:crossover junction DNA endonuclease activity"/>
    <property type="evidence" value="ECO:0007669"/>
    <property type="project" value="UniProtKB-UniRule"/>
</dbReference>
<evidence type="ECO:0000256" key="9">
    <source>
        <dbReference type="ARBA" id="ARBA00023125"/>
    </source>
</evidence>
<dbReference type="AlphaFoldDB" id="A0A1F4VEF4"/>
<dbReference type="GO" id="GO:0006310">
    <property type="term" value="P:DNA recombination"/>
    <property type="evidence" value="ECO:0007669"/>
    <property type="project" value="UniProtKB-UniRule"/>
</dbReference>
<dbReference type="FunFam" id="3.30.420.10:FF:000002">
    <property type="entry name" value="Crossover junction endodeoxyribonuclease RuvC"/>
    <property type="match status" value="1"/>
</dbReference>
<feature type="binding site" evidence="13">
    <location>
        <position position="7"/>
    </location>
    <ligand>
        <name>Mg(2+)</name>
        <dbReference type="ChEBI" id="CHEBI:18420"/>
        <label>1</label>
    </ligand>
</feature>
<comment type="function">
    <text evidence="13">The RuvA-RuvB-RuvC complex processes Holliday junction (HJ) DNA during genetic recombination and DNA repair. Endonuclease that resolves HJ intermediates. Cleaves cruciform DNA by making single-stranded nicks across the HJ at symmetrical positions within the homologous arms, yielding a 5'-phosphate and a 3'-hydroxyl group; requires a central core of homology in the junction. The consensus cleavage sequence is 5'-(A/T)TT(C/G)-3'. Cleavage occurs on the 3'-side of the TT dinucleotide at the point of strand exchange. HJ branch migration catalyzed by RuvA-RuvB allows RuvC to scan DNA until it finds its consensus sequence, where it cleaves and resolves the cruciform DNA.</text>
</comment>